<dbReference type="GO" id="GO:0008270">
    <property type="term" value="F:zinc ion binding"/>
    <property type="evidence" value="ECO:0007669"/>
    <property type="project" value="UniProtKB-KW"/>
</dbReference>
<dbReference type="InterPro" id="IPR013087">
    <property type="entry name" value="Znf_C2H2_type"/>
</dbReference>
<dbReference type="Pfam" id="PF13912">
    <property type="entry name" value="zf-C2H2_6"/>
    <property type="match status" value="2"/>
</dbReference>
<dbReference type="GO" id="GO:0003700">
    <property type="term" value="F:DNA-binding transcription factor activity"/>
    <property type="evidence" value="ECO:0007669"/>
    <property type="project" value="InterPro"/>
</dbReference>
<dbReference type="GO" id="GO:0005634">
    <property type="term" value="C:nucleus"/>
    <property type="evidence" value="ECO:0007669"/>
    <property type="project" value="TreeGrafter"/>
</dbReference>
<evidence type="ECO:0000256" key="7">
    <source>
        <dbReference type="PROSITE-ProRule" id="PRU00042"/>
    </source>
</evidence>
<evidence type="ECO:0000256" key="3">
    <source>
        <dbReference type="ARBA" id="ARBA00022771"/>
    </source>
</evidence>
<evidence type="ECO:0000256" key="6">
    <source>
        <dbReference type="ARBA" id="ARBA00023163"/>
    </source>
</evidence>
<accession>A0A833V4B6</accession>
<evidence type="ECO:0000256" key="5">
    <source>
        <dbReference type="ARBA" id="ARBA00023015"/>
    </source>
</evidence>
<dbReference type="PROSITE" id="PS00028">
    <property type="entry name" value="ZINC_FINGER_C2H2_1"/>
    <property type="match status" value="2"/>
</dbReference>
<name>A0A833V4B6_9POAL</name>
<dbReference type="GO" id="GO:0000976">
    <property type="term" value="F:transcription cis-regulatory region binding"/>
    <property type="evidence" value="ECO:0007669"/>
    <property type="project" value="TreeGrafter"/>
</dbReference>
<keyword evidence="3 7" id="KW-0863">Zinc-finger</keyword>
<keyword evidence="1" id="KW-0479">Metal-binding</keyword>
<dbReference type="PANTHER" id="PTHR45988:SF1">
    <property type="entry name" value="ZINC FINGER PROTEIN AZF2"/>
    <property type="match status" value="1"/>
</dbReference>
<keyword evidence="5" id="KW-0805">Transcription regulation</keyword>
<protein>
    <submittedName>
        <fullName evidence="9">Zinc finger protein ZAT6-like protein</fullName>
    </submittedName>
</protein>
<dbReference type="InterPro" id="IPR044653">
    <property type="entry name" value="AZF1/2/3-like"/>
</dbReference>
<evidence type="ECO:0000256" key="2">
    <source>
        <dbReference type="ARBA" id="ARBA00022737"/>
    </source>
</evidence>
<comment type="caution">
    <text evidence="9">The sequence shown here is derived from an EMBL/GenBank/DDBJ whole genome shotgun (WGS) entry which is preliminary data.</text>
</comment>
<dbReference type="PANTHER" id="PTHR45988">
    <property type="entry name" value="C2H2 TYPE ZINC FINGER TRANSCRIPTION FACTOR FAMILY-RELATED"/>
    <property type="match status" value="1"/>
</dbReference>
<gene>
    <name evidence="9" type="ORF">FCM35_KLT12008</name>
</gene>
<evidence type="ECO:0000256" key="1">
    <source>
        <dbReference type="ARBA" id="ARBA00022723"/>
    </source>
</evidence>
<dbReference type="PROSITE" id="PS50157">
    <property type="entry name" value="ZINC_FINGER_C2H2_2"/>
    <property type="match status" value="2"/>
</dbReference>
<dbReference type="AlphaFoldDB" id="A0A833V4B6"/>
<keyword evidence="4" id="KW-0862">Zinc</keyword>
<proteinExistence type="predicted"/>
<evidence type="ECO:0000313" key="9">
    <source>
        <dbReference type="EMBL" id="KAF3323277.1"/>
    </source>
</evidence>
<organism evidence="9 10">
    <name type="scientific">Carex littledalei</name>
    <dbReference type="NCBI Taxonomy" id="544730"/>
    <lineage>
        <taxon>Eukaryota</taxon>
        <taxon>Viridiplantae</taxon>
        <taxon>Streptophyta</taxon>
        <taxon>Embryophyta</taxon>
        <taxon>Tracheophyta</taxon>
        <taxon>Spermatophyta</taxon>
        <taxon>Magnoliopsida</taxon>
        <taxon>Liliopsida</taxon>
        <taxon>Poales</taxon>
        <taxon>Cyperaceae</taxon>
        <taxon>Cyperoideae</taxon>
        <taxon>Cariceae</taxon>
        <taxon>Carex</taxon>
        <taxon>Carex subgen. Euthyceras</taxon>
    </lineage>
</organism>
<keyword evidence="2" id="KW-0677">Repeat</keyword>
<dbReference type="EMBL" id="SWLB01000023">
    <property type="protein sequence ID" value="KAF3323277.1"/>
    <property type="molecule type" value="Genomic_DNA"/>
</dbReference>
<dbReference type="OrthoDB" id="40579at2759"/>
<evidence type="ECO:0000256" key="4">
    <source>
        <dbReference type="ARBA" id="ARBA00022833"/>
    </source>
</evidence>
<keyword evidence="6" id="KW-0804">Transcription</keyword>
<evidence type="ECO:0000313" key="10">
    <source>
        <dbReference type="Proteomes" id="UP000623129"/>
    </source>
</evidence>
<dbReference type="Gene3D" id="3.30.160.60">
    <property type="entry name" value="Classic Zinc Finger"/>
    <property type="match status" value="1"/>
</dbReference>
<evidence type="ECO:0000259" key="8">
    <source>
        <dbReference type="PROSITE" id="PS50157"/>
    </source>
</evidence>
<keyword evidence="10" id="KW-1185">Reference proteome</keyword>
<dbReference type="SUPFAM" id="SSF57667">
    <property type="entry name" value="beta-beta-alpha zinc fingers"/>
    <property type="match status" value="1"/>
</dbReference>
<feature type="domain" description="C2H2-type" evidence="8">
    <location>
        <begin position="98"/>
        <end position="120"/>
    </location>
</feature>
<feature type="domain" description="C2H2-type" evidence="8">
    <location>
        <begin position="48"/>
        <end position="70"/>
    </location>
</feature>
<dbReference type="Proteomes" id="UP000623129">
    <property type="component" value="Unassembled WGS sequence"/>
</dbReference>
<dbReference type="SMART" id="SM00355">
    <property type="entry name" value="ZnF_C2H2"/>
    <property type="match status" value="2"/>
</dbReference>
<reference evidence="9" key="1">
    <citation type="submission" date="2020-01" db="EMBL/GenBank/DDBJ databases">
        <title>Genome sequence of Kobresia littledalei, the first chromosome-level genome in the family Cyperaceae.</title>
        <authorList>
            <person name="Qu G."/>
        </authorList>
    </citation>
    <scope>NUCLEOTIDE SEQUENCE</scope>
    <source>
        <strain evidence="9">C.B.Clarke</strain>
        <tissue evidence="9">Leaf</tissue>
    </source>
</reference>
<dbReference type="InterPro" id="IPR036236">
    <property type="entry name" value="Znf_C2H2_sf"/>
</dbReference>
<sequence length="177" mass="19938">MAPHTDSISTSLQTMTQDDYLSLCVRILSQFHPQKITNHHQNHSKPQFKCSVCRKAFSSYHALGGHKSSHRRPVDPNQMKPANMNVNMDIVDNERLPHRCNVCYKSFATGQALGGHKRCHYLDGFLASGSTYSTSTLSSVRDFDLNLPPKNEFSVNGWGEEEEVASPLPVVKRQRLI</sequence>